<reference evidence="3 4" key="1">
    <citation type="submission" date="2016-03" db="EMBL/GenBank/DDBJ databases">
        <title>Cyphomyrmex costatus WGS genome.</title>
        <authorList>
            <person name="Nygaard S."/>
            <person name="Hu H."/>
            <person name="Boomsma J."/>
            <person name="Zhang G."/>
        </authorList>
    </citation>
    <scope>NUCLEOTIDE SEQUENCE [LARGE SCALE GENOMIC DNA]</scope>
    <source>
        <strain evidence="3">MS0001</strain>
        <tissue evidence="3">Whole body</tissue>
    </source>
</reference>
<organism evidence="3 4">
    <name type="scientific">Cyphomyrmex costatus</name>
    <dbReference type="NCBI Taxonomy" id="456900"/>
    <lineage>
        <taxon>Eukaryota</taxon>
        <taxon>Metazoa</taxon>
        <taxon>Ecdysozoa</taxon>
        <taxon>Arthropoda</taxon>
        <taxon>Hexapoda</taxon>
        <taxon>Insecta</taxon>
        <taxon>Pterygota</taxon>
        <taxon>Neoptera</taxon>
        <taxon>Endopterygota</taxon>
        <taxon>Hymenoptera</taxon>
        <taxon>Apocrita</taxon>
        <taxon>Aculeata</taxon>
        <taxon>Formicoidea</taxon>
        <taxon>Formicidae</taxon>
        <taxon>Myrmicinae</taxon>
        <taxon>Cyphomyrmex</taxon>
    </lineage>
</organism>
<dbReference type="SUPFAM" id="SSF53098">
    <property type="entry name" value="Ribonuclease H-like"/>
    <property type="match status" value="1"/>
</dbReference>
<dbReference type="STRING" id="456900.A0A151ID22"/>
<dbReference type="GO" id="GO:0015074">
    <property type="term" value="P:DNA integration"/>
    <property type="evidence" value="ECO:0007669"/>
    <property type="project" value="InterPro"/>
</dbReference>
<dbReference type="EMBL" id="KQ978025">
    <property type="protein sequence ID" value="KYM97848.1"/>
    <property type="molecule type" value="Genomic_DNA"/>
</dbReference>
<evidence type="ECO:0000313" key="4">
    <source>
        <dbReference type="Proteomes" id="UP000078542"/>
    </source>
</evidence>
<dbReference type="Gene3D" id="3.30.420.10">
    <property type="entry name" value="Ribonuclease H-like superfamily/Ribonuclease H"/>
    <property type="match status" value="1"/>
</dbReference>
<dbReference type="EC" id="2.7.7.49" evidence="1"/>
<dbReference type="InterPro" id="IPR036397">
    <property type="entry name" value="RNaseH_sf"/>
</dbReference>
<dbReference type="PANTHER" id="PTHR37984:SF5">
    <property type="entry name" value="PROTEIN NYNRIN-LIKE"/>
    <property type="match status" value="1"/>
</dbReference>
<dbReference type="PANTHER" id="PTHR37984">
    <property type="entry name" value="PROTEIN CBG26694"/>
    <property type="match status" value="1"/>
</dbReference>
<evidence type="ECO:0000256" key="1">
    <source>
        <dbReference type="ARBA" id="ARBA00012493"/>
    </source>
</evidence>
<dbReference type="GO" id="GO:0003964">
    <property type="term" value="F:RNA-directed DNA polymerase activity"/>
    <property type="evidence" value="ECO:0007669"/>
    <property type="project" value="UniProtKB-EC"/>
</dbReference>
<dbReference type="Pfam" id="PF00665">
    <property type="entry name" value="rve"/>
    <property type="match status" value="1"/>
</dbReference>
<dbReference type="InterPro" id="IPR001584">
    <property type="entry name" value="Integrase_cat-core"/>
</dbReference>
<evidence type="ECO:0000313" key="3">
    <source>
        <dbReference type="EMBL" id="KYM97848.1"/>
    </source>
</evidence>
<dbReference type="GO" id="GO:0003676">
    <property type="term" value="F:nucleic acid binding"/>
    <property type="evidence" value="ECO:0007669"/>
    <property type="project" value="InterPro"/>
</dbReference>
<dbReference type="InterPro" id="IPR041588">
    <property type="entry name" value="Integrase_H2C2"/>
</dbReference>
<proteinExistence type="predicted"/>
<dbReference type="InterPro" id="IPR050951">
    <property type="entry name" value="Retrovirus_Pol_polyprotein"/>
</dbReference>
<sequence length="605" mass="69294">MARPSASFLTTRCIKHLVDRHSWTFSVGSACIRRDFYVDDLLTGADTIQEHLWSDSTITLNWISSESRMFSVFVANRIGEIQRLTQATDWRHVPSSQSPADLLSQGSNPSDLIHATTWWKGAYFLQYNENFWPANQFLCQGDTSELRRIHDNIAVVNTSVIEDILNKHSNPDRACRVVAYCLRTLRRPEGITTHFVSHEEATAALQLMCRIVQQHFFPEEYKALSSNKSLDASSRVFTLNPFLDDGLIKVGGRLKHSNLTQNTRHPVLLPKNYELSRRIVTQAHVRSLHAGIQATMAAVRHASKSLTEVERKYDFVIASVQMETDLFSVLNESLQSFPITFQQIKKASKEYVILQKVINFEFMILKQIHKGHPEIQRMKIIARSYVYWPRIDQQIEEFVRNCRNCALAAKSPIKVPLSSWSLPAKPWQRVYIDFAGPLNGEYYFVLVDAFSKWPEMIPTQTIAAQRTIDILQEIFARFGVPESLVSDNGTQFTSKKFQNFCLLQGINHLHTPPFHPSSNGQAERFVDTFKRALSKFETNGKEVKEHLCTFLQYYRSTPNPNVTNQVSPAEALFGRPIRTTLSNVDLLRPLECSTSQTEKILPKQR</sequence>
<accession>A0A151ID22</accession>
<dbReference type="AlphaFoldDB" id="A0A151ID22"/>
<protein>
    <recommendedName>
        <fullName evidence="1">RNA-directed DNA polymerase</fullName>
        <ecNumber evidence="1">2.7.7.49</ecNumber>
    </recommendedName>
</protein>
<evidence type="ECO:0000259" key="2">
    <source>
        <dbReference type="PROSITE" id="PS50994"/>
    </source>
</evidence>
<dbReference type="Pfam" id="PF17921">
    <property type="entry name" value="Integrase_H2C2"/>
    <property type="match status" value="1"/>
</dbReference>
<dbReference type="FunFam" id="3.30.420.10:FF:000063">
    <property type="entry name" value="Retrovirus-related Pol polyprotein from transposon 297-like Protein"/>
    <property type="match status" value="1"/>
</dbReference>
<name>A0A151ID22_9HYME</name>
<dbReference type="PROSITE" id="PS50994">
    <property type="entry name" value="INTEGRASE"/>
    <property type="match status" value="1"/>
</dbReference>
<dbReference type="InterPro" id="IPR012337">
    <property type="entry name" value="RNaseH-like_sf"/>
</dbReference>
<keyword evidence="4" id="KW-1185">Reference proteome</keyword>
<dbReference type="PROSITE" id="PS51257">
    <property type="entry name" value="PROKAR_LIPOPROTEIN"/>
    <property type="match status" value="1"/>
</dbReference>
<dbReference type="Gene3D" id="1.10.340.70">
    <property type="match status" value="1"/>
</dbReference>
<feature type="domain" description="Integrase catalytic" evidence="2">
    <location>
        <begin position="422"/>
        <end position="576"/>
    </location>
</feature>
<dbReference type="Proteomes" id="UP000078542">
    <property type="component" value="Unassembled WGS sequence"/>
</dbReference>
<gene>
    <name evidence="3" type="ORF">ALC62_11452</name>
</gene>